<evidence type="ECO:0000313" key="2">
    <source>
        <dbReference type="Proteomes" id="UP000887116"/>
    </source>
</evidence>
<dbReference type="AlphaFoldDB" id="A0A8X6HAL9"/>
<dbReference type="OrthoDB" id="6436535at2759"/>
<evidence type="ECO:0000313" key="1">
    <source>
        <dbReference type="EMBL" id="GFR19053.1"/>
    </source>
</evidence>
<dbReference type="InterPro" id="IPR005312">
    <property type="entry name" value="DUF1759"/>
</dbReference>
<protein>
    <submittedName>
        <fullName evidence="1">Uncharacterized protein</fullName>
    </submittedName>
</protein>
<dbReference type="Pfam" id="PF03564">
    <property type="entry name" value="DUF1759"/>
    <property type="match status" value="1"/>
</dbReference>
<accession>A0A8X6HAL9</accession>
<name>A0A8X6HAL9_TRICU</name>
<organism evidence="1 2">
    <name type="scientific">Trichonephila clavata</name>
    <name type="common">Joro spider</name>
    <name type="synonym">Nephila clavata</name>
    <dbReference type="NCBI Taxonomy" id="2740835"/>
    <lineage>
        <taxon>Eukaryota</taxon>
        <taxon>Metazoa</taxon>
        <taxon>Ecdysozoa</taxon>
        <taxon>Arthropoda</taxon>
        <taxon>Chelicerata</taxon>
        <taxon>Arachnida</taxon>
        <taxon>Araneae</taxon>
        <taxon>Araneomorphae</taxon>
        <taxon>Entelegynae</taxon>
        <taxon>Araneoidea</taxon>
        <taxon>Nephilidae</taxon>
        <taxon>Trichonephila</taxon>
    </lineage>
</organism>
<proteinExistence type="predicted"/>
<reference evidence="1" key="1">
    <citation type="submission" date="2020-07" db="EMBL/GenBank/DDBJ databases">
        <title>Multicomponent nature underlies the extraordinary mechanical properties of spider dragline silk.</title>
        <authorList>
            <person name="Kono N."/>
            <person name="Nakamura H."/>
            <person name="Mori M."/>
            <person name="Yoshida Y."/>
            <person name="Ohtoshi R."/>
            <person name="Malay A.D."/>
            <person name="Moran D.A.P."/>
            <person name="Tomita M."/>
            <person name="Numata K."/>
            <person name="Arakawa K."/>
        </authorList>
    </citation>
    <scope>NUCLEOTIDE SEQUENCE</scope>
</reference>
<comment type="caution">
    <text evidence="1">The sequence shown here is derived from an EMBL/GenBank/DDBJ whole genome shotgun (WGS) entry which is preliminary data.</text>
</comment>
<dbReference type="EMBL" id="BMAO01017874">
    <property type="protein sequence ID" value="GFR19053.1"/>
    <property type="molecule type" value="Genomic_DNA"/>
</dbReference>
<gene>
    <name evidence="1" type="primary">AVEN_188556_1</name>
    <name evidence="1" type="ORF">TNCT_727831</name>
</gene>
<keyword evidence="2" id="KW-1185">Reference proteome</keyword>
<sequence length="225" mass="26172">MSQDERENLLKKKKILKTQLAKFKGKINRKNLDSTACHLFIEKYELFNNELKSIFDELFNVCEETDIDKFVEEQLNILESIDDVILKLKRENEKLSSHSNSDVRTERFSLETVKLPKLTLPTFSGNLHDWITFKDLFKNSNLSNAQKLQYLKSSLKGDAFRIIQSIAISDSNYLTAWELLEDRYSNKCEQVFAHIRRLMSLNTIKCESASAVLSLVDTVNELFVH</sequence>
<dbReference type="Proteomes" id="UP000887116">
    <property type="component" value="Unassembled WGS sequence"/>
</dbReference>
<dbReference type="PANTHER" id="PTHR22954">
    <property type="entry name" value="RETROVIRAL PROTEASE-RELATED"/>
    <property type="match status" value="1"/>
</dbReference>
<dbReference type="PANTHER" id="PTHR22954:SF3">
    <property type="entry name" value="PROTEIN CBG08539"/>
    <property type="match status" value="1"/>
</dbReference>